<reference evidence="2 3" key="1">
    <citation type="journal article" date="2015" name="Genome Announc.">
        <title>The 474-Kilobase-Pair Complete Genome Sequence of CeV-01B, a Virus Infecting Haptolina (Chrysochromulina) ericina (Prymnesiophyceae).</title>
        <authorList>
            <person name="Gallot-Lavallee L."/>
            <person name="Pagarete A."/>
            <person name="Legendre M."/>
            <person name="Santini S."/>
            <person name="Sandaa R.A."/>
            <person name="Himmelbauer H."/>
            <person name="Ogata H."/>
            <person name="Bratbak G."/>
            <person name="Claverie J.M."/>
        </authorList>
    </citation>
    <scope>NUCLEOTIDE SEQUENCE [LARGE SCALE GENOMIC DNA]</scope>
    <source>
        <strain evidence="2">CeV-01B</strain>
    </source>
</reference>
<evidence type="ECO:0000313" key="2">
    <source>
        <dbReference type="EMBL" id="ALH22944.1"/>
    </source>
</evidence>
<dbReference type="Gene3D" id="1.10.720.30">
    <property type="entry name" value="SAP domain"/>
    <property type="match status" value="1"/>
</dbReference>
<dbReference type="InterPro" id="IPR036361">
    <property type="entry name" value="SAP_dom_sf"/>
</dbReference>
<proteinExistence type="predicted"/>
<dbReference type="SMART" id="SM00513">
    <property type="entry name" value="SAP"/>
    <property type="match status" value="1"/>
</dbReference>
<keyword evidence="3" id="KW-1185">Reference proteome</keyword>
<feature type="domain" description="SAP" evidence="1">
    <location>
        <begin position="168"/>
        <end position="202"/>
    </location>
</feature>
<name>A0A0N9R0D8_9VIRU</name>
<dbReference type="Proteomes" id="UP000203826">
    <property type="component" value="Segment"/>
</dbReference>
<evidence type="ECO:0000313" key="3">
    <source>
        <dbReference type="Proteomes" id="UP000203826"/>
    </source>
</evidence>
<accession>A0A0N9R0D8</accession>
<protein>
    <submittedName>
        <fullName evidence="2">SAP domain containing protein</fullName>
    </submittedName>
</protein>
<dbReference type="OrthoDB" id="35558at10239"/>
<dbReference type="Pfam" id="PF02037">
    <property type="entry name" value="SAP"/>
    <property type="match status" value="1"/>
</dbReference>
<gene>
    <name evidence="2" type="ORF">ceV_038</name>
</gene>
<dbReference type="PROSITE" id="PS50800">
    <property type="entry name" value="SAP"/>
    <property type="match status" value="1"/>
</dbReference>
<evidence type="ECO:0000259" key="1">
    <source>
        <dbReference type="PROSITE" id="PS50800"/>
    </source>
</evidence>
<dbReference type="InterPro" id="IPR003034">
    <property type="entry name" value="SAP_dom"/>
</dbReference>
<dbReference type="KEGG" id="vg:26048905"/>
<dbReference type="EMBL" id="KT820662">
    <property type="protein sequence ID" value="ALH22944.1"/>
    <property type="molecule type" value="Genomic_DNA"/>
</dbReference>
<dbReference type="SUPFAM" id="SSF68906">
    <property type="entry name" value="SAP domain"/>
    <property type="match status" value="1"/>
</dbReference>
<organism evidence="2 3">
    <name type="scientific">Chrysochromulina ericina virus CeV-01B</name>
    <dbReference type="NCBI Taxonomy" id="3070830"/>
    <lineage>
        <taxon>Viruses</taxon>
        <taxon>Varidnaviria</taxon>
        <taxon>Bamfordvirae</taxon>
        <taxon>Nucleocytoviricota</taxon>
        <taxon>Megaviricetes</taxon>
        <taxon>Imitervirales</taxon>
        <taxon>Mesomimiviridae</taxon>
        <taxon>Tethysvirus</taxon>
        <taxon>Tethysvirus raunefjordenense</taxon>
    </lineage>
</organism>
<sequence>MSCIDNNIDFYSELKKELSANVVEYENHCLITLMPLSDNFITLECNHKFNYIPLYNEVLKQKSGINSLETTRLKINEIKCPYCRQVTKKLLPYIDISGVNMVKGVNYPKQFTMMLHLCEWKFKTGKNKGCYCNKPALKTSNGTYCNKHNKDINNKTNLPIIEDYKNISKKYKMSDLKNILKSLNLKVSGNKSELISRLLNEKYQFIIN</sequence>